<sequence>MQEVKQANAHILMCGDAGYFQHIAACLVSLLESNKGIQFSVVVAATRSSEESNRKLQGSLRRYKNIDLRVVHFDPSCLAGLPLTTAYPSEIYVRFWVEHYFAEDVDRVIYLDGDTVITGSIEPLLALDMGENVLAAVQIPGSDRPQRFGYDPKFGYFNSGVMVLNLPQWRAINAKELLVTKAYSMTGKLNDPDQDVLNICFHDRYVRLDYVWNAISPFFKEMNHLALTKTEIARVVRDVRIVHFNGGAKPWHYLCFHPYAKEYLHCVSKTEWRGFRPSDYSAINIIKKKIISVLGERRSGMVSSVVRKFLATAP</sequence>
<evidence type="ECO:0000256" key="2">
    <source>
        <dbReference type="ARBA" id="ARBA00022679"/>
    </source>
</evidence>
<evidence type="ECO:0000256" key="3">
    <source>
        <dbReference type="ARBA" id="ARBA00022723"/>
    </source>
</evidence>
<keyword evidence="1" id="KW-0328">Glycosyltransferase</keyword>
<keyword evidence="5" id="KW-1185">Reference proteome</keyword>
<name>A0ABY1QXD4_9BURK</name>
<keyword evidence="3" id="KW-0479">Metal-binding</keyword>
<dbReference type="RefSeq" id="WP_283445764.1">
    <property type="nucleotide sequence ID" value="NZ_FXUL01000051.1"/>
</dbReference>
<dbReference type="InterPro" id="IPR002495">
    <property type="entry name" value="Glyco_trans_8"/>
</dbReference>
<protein>
    <submittedName>
        <fullName evidence="4">Lipopolysaccharide biosynthesis protein, LPS:glycosyltransferase</fullName>
    </submittedName>
</protein>
<gene>
    <name evidence="4" type="ORF">SAMN06295970_1511</name>
</gene>
<dbReference type="PANTHER" id="PTHR13778">
    <property type="entry name" value="GLYCOSYLTRANSFERASE 8 DOMAIN-CONTAINING PROTEIN"/>
    <property type="match status" value="1"/>
</dbReference>
<proteinExistence type="predicted"/>
<organism evidence="4 5">
    <name type="scientific">Noviherbaspirillum suwonense</name>
    <dbReference type="NCBI Taxonomy" id="1224511"/>
    <lineage>
        <taxon>Bacteria</taxon>
        <taxon>Pseudomonadati</taxon>
        <taxon>Pseudomonadota</taxon>
        <taxon>Betaproteobacteria</taxon>
        <taxon>Burkholderiales</taxon>
        <taxon>Oxalobacteraceae</taxon>
        <taxon>Noviherbaspirillum</taxon>
    </lineage>
</organism>
<accession>A0ABY1QXD4</accession>
<reference evidence="4 5" key="1">
    <citation type="submission" date="2017-05" db="EMBL/GenBank/DDBJ databases">
        <authorList>
            <person name="Varghese N."/>
            <person name="Submissions S."/>
        </authorList>
    </citation>
    <scope>NUCLEOTIDE SEQUENCE [LARGE SCALE GENOMIC DNA]</scope>
    <source>
        <strain evidence="4 5">DSM 26001</strain>
    </source>
</reference>
<dbReference type="Proteomes" id="UP001158049">
    <property type="component" value="Unassembled WGS sequence"/>
</dbReference>
<keyword evidence="2" id="KW-0808">Transferase</keyword>
<dbReference type="EMBL" id="FXUL01000051">
    <property type="protein sequence ID" value="SMP82001.1"/>
    <property type="molecule type" value="Genomic_DNA"/>
</dbReference>
<dbReference type="InterPro" id="IPR050748">
    <property type="entry name" value="Glycosyltrans_8_dom-fam"/>
</dbReference>
<dbReference type="Pfam" id="PF01501">
    <property type="entry name" value="Glyco_transf_8"/>
    <property type="match status" value="1"/>
</dbReference>
<dbReference type="Gene3D" id="3.90.550.10">
    <property type="entry name" value="Spore Coat Polysaccharide Biosynthesis Protein SpsA, Chain A"/>
    <property type="match status" value="1"/>
</dbReference>
<comment type="caution">
    <text evidence="4">The sequence shown here is derived from an EMBL/GenBank/DDBJ whole genome shotgun (WGS) entry which is preliminary data.</text>
</comment>
<dbReference type="SUPFAM" id="SSF53448">
    <property type="entry name" value="Nucleotide-diphospho-sugar transferases"/>
    <property type="match status" value="1"/>
</dbReference>
<dbReference type="CDD" id="cd04194">
    <property type="entry name" value="GT8_A4GalT_like"/>
    <property type="match status" value="1"/>
</dbReference>
<evidence type="ECO:0000256" key="1">
    <source>
        <dbReference type="ARBA" id="ARBA00022676"/>
    </source>
</evidence>
<evidence type="ECO:0000313" key="5">
    <source>
        <dbReference type="Proteomes" id="UP001158049"/>
    </source>
</evidence>
<evidence type="ECO:0000313" key="4">
    <source>
        <dbReference type="EMBL" id="SMP82001.1"/>
    </source>
</evidence>
<dbReference type="PANTHER" id="PTHR13778:SF47">
    <property type="entry name" value="LIPOPOLYSACCHARIDE 1,3-GALACTOSYLTRANSFERASE"/>
    <property type="match status" value="1"/>
</dbReference>
<dbReference type="InterPro" id="IPR029044">
    <property type="entry name" value="Nucleotide-diphossugar_trans"/>
</dbReference>